<dbReference type="InterPro" id="IPR036598">
    <property type="entry name" value="GOLD_dom_sf"/>
</dbReference>
<dbReference type="InterPro" id="IPR037239">
    <property type="entry name" value="OSBP_sf"/>
</dbReference>
<dbReference type="GO" id="GO:0034727">
    <property type="term" value="P:piecemeal microautophagy of the nucleus"/>
    <property type="evidence" value="ECO:0007669"/>
    <property type="project" value="TreeGrafter"/>
</dbReference>
<evidence type="ECO:0000256" key="4">
    <source>
        <dbReference type="ARBA" id="ARBA00023121"/>
    </source>
</evidence>
<dbReference type="PANTHER" id="PTHR10972:SF203">
    <property type="entry name" value="OXYSTEROL-BINDING PROTEIN HOMOLOG 3"/>
    <property type="match status" value="1"/>
</dbReference>
<dbReference type="GO" id="GO:0006897">
    <property type="term" value="P:endocytosis"/>
    <property type="evidence" value="ECO:0007669"/>
    <property type="project" value="TreeGrafter"/>
</dbReference>
<dbReference type="SUPFAM" id="SSF50729">
    <property type="entry name" value="PH domain-like"/>
    <property type="match status" value="1"/>
</dbReference>
<gene>
    <name evidence="7" type="primary">Osbpl3</name>
    <name evidence="7" type="ORF">A0J61_09105</name>
</gene>
<protein>
    <submittedName>
        <fullName evidence="7">Oxysterol-binding protein-related protein 3</fullName>
    </submittedName>
</protein>
<dbReference type="Pfam" id="PF01237">
    <property type="entry name" value="Oxysterol_BP"/>
    <property type="match status" value="1"/>
</dbReference>
<organism evidence="7 8">
    <name type="scientific">Choanephora cucurbitarum</name>
    <dbReference type="NCBI Taxonomy" id="101091"/>
    <lineage>
        <taxon>Eukaryota</taxon>
        <taxon>Fungi</taxon>
        <taxon>Fungi incertae sedis</taxon>
        <taxon>Mucoromycota</taxon>
        <taxon>Mucoromycotina</taxon>
        <taxon>Mucoromycetes</taxon>
        <taxon>Mucorales</taxon>
        <taxon>Mucorineae</taxon>
        <taxon>Choanephoraceae</taxon>
        <taxon>Choanephoroideae</taxon>
        <taxon>Choanephora</taxon>
    </lineage>
</organism>
<dbReference type="Gene3D" id="2.40.160.120">
    <property type="match status" value="1"/>
</dbReference>
<dbReference type="PANTHER" id="PTHR10972">
    <property type="entry name" value="OXYSTEROL-BINDING PROTEIN-RELATED"/>
    <property type="match status" value="1"/>
</dbReference>
<dbReference type="PROSITE" id="PS50003">
    <property type="entry name" value="PH_DOMAIN"/>
    <property type="match status" value="1"/>
</dbReference>
<dbReference type="Gene3D" id="2.60.120.680">
    <property type="entry name" value="GOLD domain"/>
    <property type="match status" value="1"/>
</dbReference>
<dbReference type="GO" id="GO:0030011">
    <property type="term" value="P:maintenance of cell polarity"/>
    <property type="evidence" value="ECO:0007669"/>
    <property type="project" value="TreeGrafter"/>
</dbReference>
<dbReference type="FunFam" id="2.40.160.120:FF:000001">
    <property type="entry name" value="Oxysterol-binding protein"/>
    <property type="match status" value="1"/>
</dbReference>
<dbReference type="Proteomes" id="UP000093000">
    <property type="component" value="Unassembled WGS sequence"/>
</dbReference>
<dbReference type="SUPFAM" id="SSF144000">
    <property type="entry name" value="Oxysterol-binding protein-like"/>
    <property type="match status" value="1"/>
</dbReference>
<dbReference type="SUPFAM" id="SSF101576">
    <property type="entry name" value="Supernatant protein factor (SPF), C-terminal domain"/>
    <property type="match status" value="1"/>
</dbReference>
<dbReference type="STRING" id="101091.A0A1C7N2J8"/>
<dbReference type="InterPro" id="IPR001849">
    <property type="entry name" value="PH_domain"/>
</dbReference>
<dbReference type="InterPro" id="IPR000648">
    <property type="entry name" value="Oxysterol-bd"/>
</dbReference>
<name>A0A1C7N2J8_9FUNG</name>
<dbReference type="GO" id="GO:0097038">
    <property type="term" value="C:perinuclear endoplasmic reticulum"/>
    <property type="evidence" value="ECO:0007669"/>
    <property type="project" value="TreeGrafter"/>
</dbReference>
<dbReference type="GO" id="GO:0005886">
    <property type="term" value="C:plasma membrane"/>
    <property type="evidence" value="ECO:0007669"/>
    <property type="project" value="TreeGrafter"/>
</dbReference>
<dbReference type="GO" id="GO:0006887">
    <property type="term" value="P:exocytosis"/>
    <property type="evidence" value="ECO:0007669"/>
    <property type="project" value="TreeGrafter"/>
</dbReference>
<feature type="domain" description="GOLD" evidence="6">
    <location>
        <begin position="1"/>
        <end position="199"/>
    </location>
</feature>
<dbReference type="GO" id="GO:0032934">
    <property type="term" value="F:sterol binding"/>
    <property type="evidence" value="ECO:0007669"/>
    <property type="project" value="TreeGrafter"/>
</dbReference>
<evidence type="ECO:0000313" key="7">
    <source>
        <dbReference type="EMBL" id="OBZ82849.1"/>
    </source>
</evidence>
<dbReference type="EMBL" id="LUGH01000774">
    <property type="protein sequence ID" value="OBZ82849.1"/>
    <property type="molecule type" value="Genomic_DNA"/>
</dbReference>
<dbReference type="PROSITE" id="PS50866">
    <property type="entry name" value="GOLD"/>
    <property type="match status" value="1"/>
</dbReference>
<evidence type="ECO:0000256" key="3">
    <source>
        <dbReference type="ARBA" id="ARBA00023055"/>
    </source>
</evidence>
<dbReference type="InterPro" id="IPR009038">
    <property type="entry name" value="GOLD_dom"/>
</dbReference>
<reference evidence="7 8" key="1">
    <citation type="submission" date="2016-03" db="EMBL/GenBank/DDBJ databases">
        <title>Choanephora cucurbitarum.</title>
        <authorList>
            <person name="Min B."/>
            <person name="Park H."/>
            <person name="Park J.-H."/>
            <person name="Shin H.-D."/>
            <person name="Choi I.-G."/>
        </authorList>
    </citation>
    <scope>NUCLEOTIDE SEQUENCE [LARGE SCALE GENOMIC DNA]</scope>
    <source>
        <strain evidence="7 8">KUS-F28377</strain>
    </source>
</reference>
<sequence length="965" mass="110083">MPEVHVQPRSIYEHHIQVKRPNTTLKWSFSTKKNSICFGLYFKPDQTHSSHYTSISSLNKSINRNLSLPKLTQARYHSIIVRNLPEYSTPLSPTATKSNTHSDNEDELYSHQNGTLNMVNQSLLQFNHFTTRRKSSSATSVSNLLENDFIELIPIEQVNSSKETVNGSFLAERSGNYVLLFDNMFSRTTPKLLFFTVATDEPLYEDLSVDVDMSGWLLKKRRKRMQGWAKRWFELSSTGVLSYSVSKGAIKRGSLQVGLSTIVISAKHRTIHLDSGTTTFHIKAPSVELLEQWLTCIHARRSACLSANQNPIIWDTDEAGFESVAGFVPELMPNVNDNQPQKQRNEENYLIVSKSLSDIDMHIVQLKQLLFGDSSSILLNETSIHPNSEITFEEHKKQSANATSVGHSNDNHIHVSFIQALINAQLDETQAYPSTVTSHQKSLINAISTSLQSIKNCRDTISNAYHEMQQLNQDECDDMAFNSLQVSNRTQSNLLSHRSVKSLYSHSMLSDKYFDAEDYFMSSDENESIHDFVGVDSEEEGEDENEGYISLPPAIDKHSDTSDDNSDALVVQRRDRLPHPVAVKSVSFLGVLRKNVGKDLSTISMPIIFNEPINLLQHLCEELEYSDLIEKAAHQASSVDRLMYIAIFAISGYASSQYRIGRKPFNPLLFETYECVRPDKGFRFVSEKVSHHPNILACYAEAKLYEYSQSCSGKTKFWGKSMELISEGQCCIKLKGHNDVFTYSKPSSWLRNLVAGTKYIEHIGEMKVINHTTGDYAIVTFKEATQAGTGFFANLAFDNSQYRNHVAVKLYNQSNSLIKELQGKWNESMSEVVGPDQYSTLWRCKSPSISNHDDYYGFSSFLMELNEITIIEENKIPITDTRYRPDQRLFEEGKVFEAESEKERVEQLQRERRKQSELSGEQCQPLWFELKEDSLSPKGQTWQYKGGYWEARNKNQWPSEMVKLW</sequence>
<dbReference type="AlphaFoldDB" id="A0A1C7N2J8"/>
<accession>A0A1C7N2J8</accession>
<feature type="domain" description="PH" evidence="5">
    <location>
        <begin position="210"/>
        <end position="302"/>
    </location>
</feature>
<dbReference type="GO" id="GO:0035621">
    <property type="term" value="P:ER to Golgi ceramide transport"/>
    <property type="evidence" value="ECO:0007669"/>
    <property type="project" value="TreeGrafter"/>
</dbReference>
<dbReference type="InParanoid" id="A0A1C7N2J8"/>
<dbReference type="SMART" id="SM00233">
    <property type="entry name" value="PH"/>
    <property type="match status" value="1"/>
</dbReference>
<proteinExistence type="inferred from homology"/>
<evidence type="ECO:0000313" key="8">
    <source>
        <dbReference type="Proteomes" id="UP000093000"/>
    </source>
</evidence>
<evidence type="ECO:0000259" key="6">
    <source>
        <dbReference type="PROSITE" id="PS50866"/>
    </source>
</evidence>
<comment type="caution">
    <text evidence="7">The sequence shown here is derived from an EMBL/GenBank/DDBJ whole genome shotgun (WGS) entry which is preliminary data.</text>
</comment>
<evidence type="ECO:0000259" key="5">
    <source>
        <dbReference type="PROSITE" id="PS50003"/>
    </source>
</evidence>
<keyword evidence="3" id="KW-0445">Lipid transport</keyword>
<dbReference type="InterPro" id="IPR041680">
    <property type="entry name" value="PH_8"/>
</dbReference>
<keyword evidence="2" id="KW-0813">Transport</keyword>
<dbReference type="Gene3D" id="2.30.29.30">
    <property type="entry name" value="Pleckstrin-homology domain (PH domain)/Phosphotyrosine-binding domain (PTB)"/>
    <property type="match status" value="1"/>
</dbReference>
<dbReference type="GO" id="GO:0120009">
    <property type="term" value="P:intermembrane lipid transfer"/>
    <property type="evidence" value="ECO:0007669"/>
    <property type="project" value="UniProtKB-ARBA"/>
</dbReference>
<dbReference type="GO" id="GO:0032541">
    <property type="term" value="C:cortical endoplasmic reticulum"/>
    <property type="evidence" value="ECO:0007669"/>
    <property type="project" value="TreeGrafter"/>
</dbReference>
<dbReference type="Pfam" id="PF15409">
    <property type="entry name" value="PH_8"/>
    <property type="match status" value="1"/>
</dbReference>
<dbReference type="OrthoDB" id="1854502at2759"/>
<evidence type="ECO:0000256" key="2">
    <source>
        <dbReference type="ARBA" id="ARBA00022448"/>
    </source>
</evidence>
<dbReference type="GO" id="GO:0005829">
    <property type="term" value="C:cytosol"/>
    <property type="evidence" value="ECO:0007669"/>
    <property type="project" value="TreeGrafter"/>
</dbReference>
<keyword evidence="4" id="KW-0446">Lipid-binding</keyword>
<dbReference type="FunCoup" id="A0A1C7N2J8">
    <property type="interactions" value="168"/>
</dbReference>
<dbReference type="InterPro" id="IPR011993">
    <property type="entry name" value="PH-like_dom_sf"/>
</dbReference>
<evidence type="ECO:0000256" key="1">
    <source>
        <dbReference type="ARBA" id="ARBA00008842"/>
    </source>
</evidence>
<comment type="similarity">
    <text evidence="1">Belongs to the OSBP family.</text>
</comment>
<keyword evidence="8" id="KW-1185">Reference proteome</keyword>